<dbReference type="Gene3D" id="3.30.1060.10">
    <property type="entry name" value="Peptide methionine sulphoxide reductase MsrA"/>
    <property type="match status" value="1"/>
</dbReference>
<evidence type="ECO:0000256" key="11">
    <source>
        <dbReference type="HAMAP-Rule" id="MF_01401"/>
    </source>
</evidence>
<dbReference type="PANTHER" id="PTHR43774:SF1">
    <property type="entry name" value="PEPTIDE METHIONINE SULFOXIDE REDUCTASE MSRA 2"/>
    <property type="match status" value="1"/>
</dbReference>
<evidence type="ECO:0000256" key="5">
    <source>
        <dbReference type="ARBA" id="ARBA00023268"/>
    </source>
</evidence>
<comment type="catalytic activity">
    <reaction evidence="8 10">
        <text>L-methionyl-[protein] + [thioredoxin]-disulfide + H2O = L-methionyl-(R)-S-oxide-[protein] + [thioredoxin]-dithiol</text>
        <dbReference type="Rhea" id="RHEA:24164"/>
        <dbReference type="Rhea" id="RHEA-COMP:10698"/>
        <dbReference type="Rhea" id="RHEA-COMP:10700"/>
        <dbReference type="Rhea" id="RHEA-COMP:12313"/>
        <dbReference type="Rhea" id="RHEA-COMP:12314"/>
        <dbReference type="ChEBI" id="CHEBI:15377"/>
        <dbReference type="ChEBI" id="CHEBI:16044"/>
        <dbReference type="ChEBI" id="CHEBI:29950"/>
        <dbReference type="ChEBI" id="CHEBI:45764"/>
        <dbReference type="ChEBI" id="CHEBI:50058"/>
        <dbReference type="EC" id="1.8.4.12"/>
    </reaction>
</comment>
<dbReference type="AlphaFoldDB" id="A0A062XUV3"/>
<dbReference type="RefSeq" id="WP_081800110.1">
    <property type="nucleotide sequence ID" value="NZ_JMFG01000027.1"/>
</dbReference>
<dbReference type="Gene3D" id="2.170.150.20">
    <property type="entry name" value="Peptide methionine sulfoxide reductase"/>
    <property type="match status" value="1"/>
</dbReference>
<dbReference type="NCBIfam" id="TIGR00357">
    <property type="entry name" value="peptide-methionine (R)-S-oxide reductase MsrB"/>
    <property type="match status" value="1"/>
</dbReference>
<comment type="catalytic activity">
    <reaction evidence="9 11">
        <text>[thioredoxin]-disulfide + L-methionine + H2O = L-methionine (S)-S-oxide + [thioredoxin]-dithiol</text>
        <dbReference type="Rhea" id="RHEA:19993"/>
        <dbReference type="Rhea" id="RHEA-COMP:10698"/>
        <dbReference type="Rhea" id="RHEA-COMP:10700"/>
        <dbReference type="ChEBI" id="CHEBI:15377"/>
        <dbReference type="ChEBI" id="CHEBI:29950"/>
        <dbReference type="ChEBI" id="CHEBI:50058"/>
        <dbReference type="ChEBI" id="CHEBI:57844"/>
        <dbReference type="ChEBI" id="CHEBI:58772"/>
        <dbReference type="EC" id="1.8.4.11"/>
    </reaction>
</comment>
<dbReference type="InterPro" id="IPR036509">
    <property type="entry name" value="Met_Sox_Rdtase_MsrA_sf"/>
</dbReference>
<dbReference type="SUPFAM" id="SSF51316">
    <property type="entry name" value="Mss4-like"/>
    <property type="match status" value="1"/>
</dbReference>
<evidence type="ECO:0000256" key="4">
    <source>
        <dbReference type="ARBA" id="ARBA00023002"/>
    </source>
</evidence>
<protein>
    <recommendedName>
        <fullName evidence="10 11">Multifunctional fusion protein</fullName>
    </recommendedName>
    <domain>
        <recommendedName>
            <fullName evidence="11">Peptide methionine sulfoxide reductase MsrA</fullName>
            <shortName evidence="11">Protein-methionine-S-oxide reductase</shortName>
            <ecNumber evidence="11">1.8.4.11</ecNumber>
        </recommendedName>
        <alternativeName>
            <fullName evidence="11">Peptide-methionine (S)-S-oxide reductase</fullName>
            <shortName evidence="11">Peptide Met(O) reductase</shortName>
        </alternativeName>
    </domain>
    <domain>
        <recommendedName>
            <fullName evidence="10">Peptide methionine sulfoxide reductase MsrB</fullName>
            <ecNumber evidence="10">1.8.4.12</ecNumber>
        </recommendedName>
        <alternativeName>
            <fullName evidence="10">Peptide-methionine (R)-S-oxide reductase</fullName>
        </alternativeName>
    </domain>
</protein>
<dbReference type="HAMAP" id="MF_01401">
    <property type="entry name" value="MsrA"/>
    <property type="match status" value="1"/>
</dbReference>
<dbReference type="OrthoDB" id="4174719at2"/>
<organism evidence="13 14">
    <name type="scientific">Thermoanaerobaculum aquaticum</name>
    <dbReference type="NCBI Taxonomy" id="1312852"/>
    <lineage>
        <taxon>Bacteria</taxon>
        <taxon>Pseudomonadati</taxon>
        <taxon>Acidobacteriota</taxon>
        <taxon>Thermoanaerobaculia</taxon>
        <taxon>Thermoanaerobaculales</taxon>
        <taxon>Thermoanaerobaculaceae</taxon>
        <taxon>Thermoanaerobaculum</taxon>
    </lineage>
</organism>
<dbReference type="Pfam" id="PF01625">
    <property type="entry name" value="PMSR"/>
    <property type="match status" value="1"/>
</dbReference>
<dbReference type="GO" id="GO:0008113">
    <property type="term" value="F:peptide-methionine (S)-S-oxide reductase activity"/>
    <property type="evidence" value="ECO:0007669"/>
    <property type="project" value="UniProtKB-UniRule"/>
</dbReference>
<evidence type="ECO:0000256" key="3">
    <source>
        <dbReference type="ARBA" id="ARBA00022833"/>
    </source>
</evidence>
<evidence type="ECO:0000313" key="13">
    <source>
        <dbReference type="EMBL" id="KDA53174.1"/>
    </source>
</evidence>
<dbReference type="GO" id="GO:0006979">
    <property type="term" value="P:response to oxidative stress"/>
    <property type="evidence" value="ECO:0007669"/>
    <property type="project" value="UniProtKB-ARBA"/>
</dbReference>
<evidence type="ECO:0000256" key="10">
    <source>
        <dbReference type="HAMAP-Rule" id="MF_01400"/>
    </source>
</evidence>
<evidence type="ECO:0000256" key="8">
    <source>
        <dbReference type="ARBA" id="ARBA00048488"/>
    </source>
</evidence>
<feature type="domain" description="MsrB" evidence="12">
    <location>
        <begin position="60"/>
        <end position="182"/>
    </location>
</feature>
<dbReference type="STRING" id="1312852.EG19_07300"/>
<feature type="binding site" evidence="10">
    <location>
        <position position="151"/>
    </location>
    <ligand>
        <name>Zn(2+)</name>
        <dbReference type="ChEBI" id="CHEBI:29105"/>
    </ligand>
</feature>
<evidence type="ECO:0000256" key="2">
    <source>
        <dbReference type="ARBA" id="ARBA00022723"/>
    </source>
</evidence>
<dbReference type="EMBL" id="JMFG01000027">
    <property type="protein sequence ID" value="KDA53174.1"/>
    <property type="molecule type" value="Genomic_DNA"/>
</dbReference>
<dbReference type="GO" id="GO:0033743">
    <property type="term" value="F:peptide-methionine (R)-S-oxide reductase activity"/>
    <property type="evidence" value="ECO:0007669"/>
    <property type="project" value="UniProtKB-UniRule"/>
</dbReference>
<evidence type="ECO:0000256" key="6">
    <source>
        <dbReference type="ARBA" id="ARBA00024679"/>
    </source>
</evidence>
<feature type="active site" evidence="11">
    <location>
        <position position="204"/>
    </location>
</feature>
<dbReference type="GO" id="GO:0033744">
    <property type="term" value="F:L-methionine:thioredoxin-disulfide S-oxidoreductase activity"/>
    <property type="evidence" value="ECO:0007669"/>
    <property type="project" value="RHEA"/>
</dbReference>
<evidence type="ECO:0000313" key="14">
    <source>
        <dbReference type="Proteomes" id="UP000027284"/>
    </source>
</evidence>
<feature type="active site" description="Nucleophile" evidence="10">
    <location>
        <position position="171"/>
    </location>
</feature>
<dbReference type="GO" id="GO:0008270">
    <property type="term" value="F:zinc ion binding"/>
    <property type="evidence" value="ECO:0007669"/>
    <property type="project" value="UniProtKB-UniRule"/>
</dbReference>
<dbReference type="PANTHER" id="PTHR43774">
    <property type="entry name" value="PEPTIDE METHIONINE SULFOXIDE REDUCTASE"/>
    <property type="match status" value="1"/>
</dbReference>
<dbReference type="FunFam" id="2.170.150.20:FF:000001">
    <property type="entry name" value="Peptide methionine sulfoxide reductase MsrB"/>
    <property type="match status" value="1"/>
</dbReference>
<dbReference type="InterPro" id="IPR002579">
    <property type="entry name" value="Met_Sox_Rdtase_MsrB_dom"/>
</dbReference>
<dbReference type="Proteomes" id="UP000027284">
    <property type="component" value="Unassembled WGS sequence"/>
</dbReference>
<dbReference type="EC" id="1.8.4.11" evidence="11"/>
<comment type="cofactor">
    <cofactor evidence="10">
        <name>Zn(2+)</name>
        <dbReference type="ChEBI" id="CHEBI:29105"/>
    </cofactor>
    <text evidence="10">Binds 1 zinc ion per subunit. The zinc ion is important for the structural integrity of the protein.</text>
</comment>
<comment type="similarity">
    <text evidence="1 10">Belongs to the MsrB Met sulfoxide reductase family.</text>
</comment>
<feature type="binding site" evidence="10">
    <location>
        <position position="99"/>
    </location>
    <ligand>
        <name>Zn(2+)</name>
        <dbReference type="ChEBI" id="CHEBI:29105"/>
    </ligand>
</feature>
<dbReference type="SUPFAM" id="SSF55068">
    <property type="entry name" value="Peptide methionine sulfoxide reductase"/>
    <property type="match status" value="1"/>
</dbReference>
<dbReference type="Pfam" id="PF01641">
    <property type="entry name" value="SelR"/>
    <property type="match status" value="1"/>
</dbReference>
<keyword evidence="14" id="KW-1185">Reference proteome</keyword>
<keyword evidence="2 10" id="KW-0479">Metal-binding</keyword>
<accession>A0A062XUV3</accession>
<reference evidence="13 14" key="1">
    <citation type="submission" date="2014-04" db="EMBL/GenBank/DDBJ databases">
        <title>The Genome Sequence of Thermoanaerobaculum aquaticum MP-01, The First Cultivated Group 23 Acidobacterium.</title>
        <authorList>
            <person name="Stamps B.W."/>
            <person name="Losey N.A."/>
            <person name="Lawson P.A."/>
            <person name="Stevenson B.S."/>
        </authorList>
    </citation>
    <scope>NUCLEOTIDE SEQUENCE [LARGE SCALE GENOMIC DNA]</scope>
    <source>
        <strain evidence="13 14">MP-01</strain>
    </source>
</reference>
<dbReference type="EC" id="1.8.4.12" evidence="10"/>
<name>A0A062XUV3_9BACT</name>
<gene>
    <name evidence="10" type="primary">msrB</name>
    <name evidence="11" type="synonym">msrA</name>
    <name evidence="13" type="ORF">EG19_07300</name>
</gene>
<proteinExistence type="inferred from homology"/>
<dbReference type="PROSITE" id="PS51790">
    <property type="entry name" value="MSRB"/>
    <property type="match status" value="1"/>
</dbReference>
<dbReference type="NCBIfam" id="TIGR00401">
    <property type="entry name" value="msrA"/>
    <property type="match status" value="1"/>
</dbReference>
<evidence type="ECO:0000256" key="9">
    <source>
        <dbReference type="ARBA" id="ARBA00048782"/>
    </source>
</evidence>
<evidence type="ECO:0000259" key="12">
    <source>
        <dbReference type="PROSITE" id="PS51790"/>
    </source>
</evidence>
<comment type="catalytic activity">
    <reaction evidence="7 11">
        <text>L-methionyl-[protein] + [thioredoxin]-disulfide + H2O = L-methionyl-(S)-S-oxide-[protein] + [thioredoxin]-dithiol</text>
        <dbReference type="Rhea" id="RHEA:14217"/>
        <dbReference type="Rhea" id="RHEA-COMP:10698"/>
        <dbReference type="Rhea" id="RHEA-COMP:10700"/>
        <dbReference type="Rhea" id="RHEA-COMP:12313"/>
        <dbReference type="Rhea" id="RHEA-COMP:12315"/>
        <dbReference type="ChEBI" id="CHEBI:15377"/>
        <dbReference type="ChEBI" id="CHEBI:16044"/>
        <dbReference type="ChEBI" id="CHEBI:29950"/>
        <dbReference type="ChEBI" id="CHEBI:44120"/>
        <dbReference type="ChEBI" id="CHEBI:50058"/>
        <dbReference type="EC" id="1.8.4.11"/>
    </reaction>
</comment>
<evidence type="ECO:0000256" key="7">
    <source>
        <dbReference type="ARBA" id="ARBA00047806"/>
    </source>
</evidence>
<dbReference type="PROSITE" id="PS51257">
    <property type="entry name" value="PROKAR_LIPOPROTEIN"/>
    <property type="match status" value="1"/>
</dbReference>
<keyword evidence="3 10" id="KW-0862">Zinc</keyword>
<feature type="binding site" evidence="10">
    <location>
        <position position="148"/>
    </location>
    <ligand>
        <name>Zn(2+)</name>
        <dbReference type="ChEBI" id="CHEBI:29105"/>
    </ligand>
</feature>
<keyword evidence="5" id="KW-0511">Multifunctional enzyme</keyword>
<dbReference type="InterPro" id="IPR011057">
    <property type="entry name" value="Mss4-like_sf"/>
</dbReference>
<dbReference type="NCBIfam" id="NF004042">
    <property type="entry name" value="PRK05550.1"/>
    <property type="match status" value="1"/>
</dbReference>
<sequence length="354" mass="39271">MALRAVIPSVGGKLGLGLAVLLLGCGGFSDAGSSQTQEVKVKPRYSKSGYDITPLPREDVARLAARLDPEAFRVTQKAGTEPPFCGGLLHVKEPGIFVCVVCGLPLFTTDHKFDSGTGWPSFYREFDPEHVARKPDLSYGMVRTEITCARCGAHLGHVFDDGPPPTGERHCVNSAALRFYARGRELPPESQPVKTEVAYFAGGCFWGIEHYFQQGPGVLDAQSGYMQGHVDHPTYEQVCSGTTGHAETVKVTYDPKRISYRRLLQAFFDMHDPTQENRQGPDVGEQYRSGIWYVNEEQKREALAFIAELEGSGRFGKRKIVTKVEPAKTFWPAEDYHQDYIAKTGRACHVKNPW</sequence>
<dbReference type="HAMAP" id="MF_01400">
    <property type="entry name" value="MsrB"/>
    <property type="match status" value="1"/>
</dbReference>
<feature type="binding site" evidence="10">
    <location>
        <position position="102"/>
    </location>
    <ligand>
        <name>Zn(2+)</name>
        <dbReference type="ChEBI" id="CHEBI:29105"/>
    </ligand>
</feature>
<comment type="caution">
    <text evidence="13">The sequence shown here is derived from an EMBL/GenBank/DDBJ whole genome shotgun (WGS) entry which is preliminary data.</text>
</comment>
<comment type="function">
    <text evidence="6 11">Has an important function as a repair enzyme for proteins that have been inactivated by oxidation. Catalyzes the reversible oxidation-reduction of methionine sulfoxide in proteins to methionine.</text>
</comment>
<dbReference type="InterPro" id="IPR002569">
    <property type="entry name" value="Met_Sox_Rdtase_MsrA_dom"/>
</dbReference>
<keyword evidence="4 10" id="KW-0560">Oxidoreductase</keyword>
<comment type="similarity">
    <text evidence="11">Belongs to the MsrA Met sulfoxide reductase family.</text>
</comment>
<evidence type="ECO:0000256" key="1">
    <source>
        <dbReference type="ARBA" id="ARBA00007174"/>
    </source>
</evidence>